<dbReference type="Pfam" id="PF00107">
    <property type="entry name" value="ADH_zinc_N"/>
    <property type="match status" value="1"/>
</dbReference>
<evidence type="ECO:0000313" key="4">
    <source>
        <dbReference type="EMBL" id="WBO21687.1"/>
    </source>
</evidence>
<keyword evidence="1" id="KW-0521">NADP</keyword>
<accession>A0ABY7NJH1</accession>
<dbReference type="SUPFAM" id="SSF51735">
    <property type="entry name" value="NAD(P)-binding Rossmann-fold domains"/>
    <property type="match status" value="1"/>
</dbReference>
<dbReference type="Gene3D" id="3.90.180.10">
    <property type="entry name" value="Medium-chain alcohol dehydrogenases, catalytic domain"/>
    <property type="match status" value="1"/>
</dbReference>
<keyword evidence="5" id="KW-1185">Reference proteome</keyword>
<evidence type="ECO:0000256" key="1">
    <source>
        <dbReference type="ARBA" id="ARBA00022857"/>
    </source>
</evidence>
<dbReference type="Gene3D" id="3.40.50.720">
    <property type="entry name" value="NAD(P)-binding Rossmann-like Domain"/>
    <property type="match status" value="1"/>
</dbReference>
<dbReference type="PANTHER" id="PTHR48106">
    <property type="entry name" value="QUINONE OXIDOREDUCTASE PIG3-RELATED"/>
    <property type="match status" value="1"/>
</dbReference>
<sequence>MSGSTEGLELRSTATADGRLRLTLEPVALGEPGPDEVIVRLEAAPINPSDLGLLLGPADMATLRAEGTADRPELVADIPPHLLRAVAGRLGQSLAVGNEGAGTVVQAGENVRDLLGRKVAMVGGGMFAQYRKIHARACIPLPEGASAADGAGMFVNPLTALGFVETMKAEGHTAIVHTAAASNLGQMLNRICQADGIALVNIVRSEAQAAILKGIGARYVIDSGAEDFQARLVEAIAETGATIGFDAIGGGKLASHILNAMEAAALRKAGSYSIYGNNSAKQVYIYGALDTGPTVLNRAFGLSWGLGGWLLTNFLQKIGPDAARLRQRVADELHTTFASHYSTVIGLAEALRPEIVTAYQKKATGEKYLIDPTR</sequence>
<dbReference type="SUPFAM" id="SSF50129">
    <property type="entry name" value="GroES-like"/>
    <property type="match status" value="1"/>
</dbReference>
<feature type="domain" description="Enoyl reductase (ER)" evidence="3">
    <location>
        <begin position="18"/>
        <end position="296"/>
    </location>
</feature>
<gene>
    <name evidence="4" type="ORF">PBT88_16140</name>
</gene>
<organism evidence="4 5">
    <name type="scientific">Sphingomonas abietis</name>
    <dbReference type="NCBI Taxonomy" id="3012344"/>
    <lineage>
        <taxon>Bacteria</taxon>
        <taxon>Pseudomonadati</taxon>
        <taxon>Pseudomonadota</taxon>
        <taxon>Alphaproteobacteria</taxon>
        <taxon>Sphingomonadales</taxon>
        <taxon>Sphingomonadaceae</taxon>
        <taxon>Sphingomonas</taxon>
    </lineage>
</organism>
<dbReference type="SMART" id="SM00829">
    <property type="entry name" value="PKS_ER"/>
    <property type="match status" value="1"/>
</dbReference>
<name>A0ABY7NJH1_9SPHN</name>
<dbReference type="Pfam" id="PF08240">
    <property type="entry name" value="ADH_N"/>
    <property type="match status" value="1"/>
</dbReference>
<proteinExistence type="predicted"/>
<dbReference type="Proteomes" id="UP001210865">
    <property type="component" value="Chromosome"/>
</dbReference>
<keyword evidence="2" id="KW-0560">Oxidoreductase</keyword>
<evidence type="ECO:0000256" key="2">
    <source>
        <dbReference type="ARBA" id="ARBA00023002"/>
    </source>
</evidence>
<dbReference type="EMBL" id="CP115174">
    <property type="protein sequence ID" value="WBO21687.1"/>
    <property type="molecule type" value="Genomic_DNA"/>
</dbReference>
<reference evidence="4 5" key="1">
    <citation type="submission" date="2022-12" db="EMBL/GenBank/DDBJ databases">
        <title>Sphingomonas abieness sp. nov., an endophytic bacterium isolated from Abies koreana.</title>
        <authorList>
            <person name="Jiang L."/>
            <person name="Lee J."/>
        </authorList>
    </citation>
    <scope>NUCLEOTIDE SEQUENCE [LARGE SCALE GENOMIC DNA]</scope>
    <source>
        <strain evidence="5">PAMB 00755</strain>
    </source>
</reference>
<protein>
    <submittedName>
        <fullName evidence="4">Zinc-binding dehydrogenase</fullName>
    </submittedName>
</protein>
<dbReference type="CDD" id="cd08291">
    <property type="entry name" value="ETR_like_1"/>
    <property type="match status" value="1"/>
</dbReference>
<dbReference type="InterPro" id="IPR020843">
    <property type="entry name" value="ER"/>
</dbReference>
<dbReference type="InterPro" id="IPR013154">
    <property type="entry name" value="ADH-like_N"/>
</dbReference>
<dbReference type="InterPro" id="IPR013149">
    <property type="entry name" value="ADH-like_C"/>
</dbReference>
<dbReference type="InterPro" id="IPR036291">
    <property type="entry name" value="NAD(P)-bd_dom_sf"/>
</dbReference>
<dbReference type="InterPro" id="IPR011032">
    <property type="entry name" value="GroES-like_sf"/>
</dbReference>
<evidence type="ECO:0000259" key="3">
    <source>
        <dbReference type="SMART" id="SM00829"/>
    </source>
</evidence>
<dbReference type="RefSeq" id="WP_270076335.1">
    <property type="nucleotide sequence ID" value="NZ_CP115174.1"/>
</dbReference>
<evidence type="ECO:0000313" key="5">
    <source>
        <dbReference type="Proteomes" id="UP001210865"/>
    </source>
</evidence>
<dbReference type="PANTHER" id="PTHR48106:SF18">
    <property type="entry name" value="QUINONE OXIDOREDUCTASE PIG3"/>
    <property type="match status" value="1"/>
</dbReference>